<gene>
    <name evidence="1" type="ORF">PSH1140_107</name>
</gene>
<accession>A0A2R3ZX57</accession>
<sequence>MSIAVFVKSESADSYLYSFNDNESVDDIRNRLSTDLEMFTPISDWMVDGSFDCDEDMIEEVESLMQRLREISWGEI</sequence>
<organism evidence="1 2">
    <name type="scientific">Enterobacter phage myPSH1140</name>
    <dbReference type="NCBI Taxonomy" id="2108137"/>
    <lineage>
        <taxon>Viruses</taxon>
        <taxon>Duplodnaviria</taxon>
        <taxon>Heunggongvirae</taxon>
        <taxon>Uroviricota</taxon>
        <taxon>Caudoviricetes</taxon>
        <taxon>Pantevenvirales</taxon>
        <taxon>Straboviridae</taxon>
        <taxon>Tevenvirinae</taxon>
        <taxon>Karamvirus</taxon>
        <taxon>Karamvirus mypsh1140</taxon>
    </lineage>
</organism>
<dbReference type="Proteomes" id="UP000244328">
    <property type="component" value="Segment"/>
</dbReference>
<name>A0A2R3ZX57_9CAUD</name>
<proteinExistence type="predicted"/>
<evidence type="ECO:0000313" key="1">
    <source>
        <dbReference type="EMBL" id="AVR55312.1"/>
    </source>
</evidence>
<protein>
    <submittedName>
        <fullName evidence="1">Uncharacterized protein</fullName>
    </submittedName>
</protein>
<keyword evidence="2" id="KW-1185">Reference proteome</keyword>
<evidence type="ECO:0000313" key="2">
    <source>
        <dbReference type="Proteomes" id="UP000244328"/>
    </source>
</evidence>
<reference evidence="1 2" key="1">
    <citation type="submission" date="2018-02" db="EMBL/GenBank/DDBJ databases">
        <title>Isolation, characterization and genome analysis of lytic bacteriophages against Enterobacter cloacae.</title>
        <authorList>
            <person name="Ramesh N."/>
            <person name="Prasanth M."/>
            <person name="Tamhankar A.J."/>
            <person name="Lundborg C.S."/>
        </authorList>
    </citation>
    <scope>NUCLEOTIDE SEQUENCE [LARGE SCALE GENOMIC DNA]</scope>
</reference>
<dbReference type="EMBL" id="MG999954">
    <property type="protein sequence ID" value="AVR55312.1"/>
    <property type="molecule type" value="Genomic_DNA"/>
</dbReference>